<name>A0A8B8AX93_CRAVI</name>
<evidence type="ECO:0000313" key="4">
    <source>
        <dbReference type="Proteomes" id="UP000694844"/>
    </source>
</evidence>
<feature type="compositionally biased region" description="Polar residues" evidence="1">
    <location>
        <begin position="268"/>
        <end position="280"/>
    </location>
</feature>
<dbReference type="OrthoDB" id="6194673at2759"/>
<dbReference type="GeneID" id="111105751"/>
<keyword evidence="2" id="KW-0472">Membrane</keyword>
<keyword evidence="3" id="KW-0732">Signal</keyword>
<feature type="region of interest" description="Disordered" evidence="1">
    <location>
        <begin position="268"/>
        <end position="287"/>
    </location>
</feature>
<gene>
    <name evidence="5" type="primary">LOC111105751</name>
</gene>
<keyword evidence="4" id="KW-1185">Reference proteome</keyword>
<keyword evidence="2" id="KW-0812">Transmembrane</keyword>
<evidence type="ECO:0000256" key="1">
    <source>
        <dbReference type="SAM" id="MobiDB-lite"/>
    </source>
</evidence>
<evidence type="ECO:0000313" key="5">
    <source>
        <dbReference type="RefSeq" id="XP_022295837.1"/>
    </source>
</evidence>
<evidence type="ECO:0000256" key="3">
    <source>
        <dbReference type="SAM" id="SignalP"/>
    </source>
</evidence>
<reference evidence="5" key="1">
    <citation type="submission" date="2025-08" db="UniProtKB">
        <authorList>
            <consortium name="RefSeq"/>
        </authorList>
    </citation>
    <scope>IDENTIFICATION</scope>
    <source>
        <tissue evidence="5">Whole sample</tissue>
    </source>
</reference>
<keyword evidence="2" id="KW-1133">Transmembrane helix</keyword>
<dbReference type="RefSeq" id="XP_022295837.1">
    <property type="nucleotide sequence ID" value="XM_022440129.1"/>
</dbReference>
<dbReference type="AlphaFoldDB" id="A0A8B8AX93"/>
<evidence type="ECO:0000256" key="2">
    <source>
        <dbReference type="SAM" id="Phobius"/>
    </source>
</evidence>
<feature type="chain" id="PRO_5034004906" evidence="3">
    <location>
        <begin position="22"/>
        <end position="328"/>
    </location>
</feature>
<feature type="transmembrane region" description="Helical" evidence="2">
    <location>
        <begin position="150"/>
        <end position="174"/>
    </location>
</feature>
<protein>
    <submittedName>
        <fullName evidence="5">Uncharacterized protein LOC111105751</fullName>
    </submittedName>
</protein>
<feature type="signal peptide" evidence="3">
    <location>
        <begin position="1"/>
        <end position="21"/>
    </location>
</feature>
<dbReference type="KEGG" id="cvn:111105751"/>
<sequence>MSNCFKGFVVCLVYLYRLTTAVVSLNDSKTEMCLDQALTLHAMLKQDRCPHHLLNAVSGSEGCSIVCEGHFTSKNKLYNENHCVAFNINFHLNDNLTSKMRDFPCNISKCILEVIDFNCLFSGNVSYTDFNEILSFGNTTDKEDKCIEPAISVVLSLSCAVVGSFLGMGGLVVVQRLRKYKQRLDPTAVFYRPNNGTNGEDVEITNPMEAEYADIEESIKMIAKAVQVPSYKEDSSSESRSRENIYHHLSLLEQSPKFGKGVLVTNDNDSIPSSNSQSLRYSGAGSPSIKSEIINTDTVSVKSRNSSKVSPTGSEGSDKYFALENKMI</sequence>
<accession>A0A8B8AX93</accession>
<dbReference type="Proteomes" id="UP000694844">
    <property type="component" value="Chromosome 8"/>
</dbReference>
<organism evidence="4 5">
    <name type="scientific">Crassostrea virginica</name>
    <name type="common">Eastern oyster</name>
    <dbReference type="NCBI Taxonomy" id="6565"/>
    <lineage>
        <taxon>Eukaryota</taxon>
        <taxon>Metazoa</taxon>
        <taxon>Spiralia</taxon>
        <taxon>Lophotrochozoa</taxon>
        <taxon>Mollusca</taxon>
        <taxon>Bivalvia</taxon>
        <taxon>Autobranchia</taxon>
        <taxon>Pteriomorphia</taxon>
        <taxon>Ostreida</taxon>
        <taxon>Ostreoidea</taxon>
        <taxon>Ostreidae</taxon>
        <taxon>Crassostrea</taxon>
    </lineage>
</organism>
<proteinExistence type="predicted"/>